<sequence length="95" mass="9987">MRRVDVAISSVCAAFDEHMRQFANQSTSAMVAVPSTSSSIAAAVRTSDAMRISSSTPPPPSIDTPSTSTIDPPPCPGPLVMLGIPRIFDTYTVYG</sequence>
<gene>
    <name evidence="1" type="ORF">M9H77_21310</name>
</gene>
<name>A0ACC0ANG2_CATRO</name>
<dbReference type="Proteomes" id="UP001060085">
    <property type="component" value="Linkage Group LG05"/>
</dbReference>
<evidence type="ECO:0000313" key="2">
    <source>
        <dbReference type="Proteomes" id="UP001060085"/>
    </source>
</evidence>
<keyword evidence="2" id="KW-1185">Reference proteome</keyword>
<evidence type="ECO:0000313" key="1">
    <source>
        <dbReference type="EMBL" id="KAI5661987.1"/>
    </source>
</evidence>
<reference evidence="2" key="1">
    <citation type="journal article" date="2023" name="Nat. Plants">
        <title>Single-cell RNA sequencing provides a high-resolution roadmap for understanding the multicellular compartmentation of specialized metabolism.</title>
        <authorList>
            <person name="Sun S."/>
            <person name="Shen X."/>
            <person name="Li Y."/>
            <person name="Li Y."/>
            <person name="Wang S."/>
            <person name="Li R."/>
            <person name="Zhang H."/>
            <person name="Shen G."/>
            <person name="Guo B."/>
            <person name="Wei J."/>
            <person name="Xu J."/>
            <person name="St-Pierre B."/>
            <person name="Chen S."/>
            <person name="Sun C."/>
        </authorList>
    </citation>
    <scope>NUCLEOTIDE SEQUENCE [LARGE SCALE GENOMIC DNA]</scope>
</reference>
<organism evidence="1 2">
    <name type="scientific">Catharanthus roseus</name>
    <name type="common">Madagascar periwinkle</name>
    <name type="synonym">Vinca rosea</name>
    <dbReference type="NCBI Taxonomy" id="4058"/>
    <lineage>
        <taxon>Eukaryota</taxon>
        <taxon>Viridiplantae</taxon>
        <taxon>Streptophyta</taxon>
        <taxon>Embryophyta</taxon>
        <taxon>Tracheophyta</taxon>
        <taxon>Spermatophyta</taxon>
        <taxon>Magnoliopsida</taxon>
        <taxon>eudicotyledons</taxon>
        <taxon>Gunneridae</taxon>
        <taxon>Pentapetalae</taxon>
        <taxon>asterids</taxon>
        <taxon>lamiids</taxon>
        <taxon>Gentianales</taxon>
        <taxon>Apocynaceae</taxon>
        <taxon>Rauvolfioideae</taxon>
        <taxon>Vinceae</taxon>
        <taxon>Catharanthinae</taxon>
        <taxon>Catharanthus</taxon>
    </lineage>
</organism>
<proteinExistence type="predicted"/>
<protein>
    <submittedName>
        <fullName evidence="1">Uncharacterized protein</fullName>
    </submittedName>
</protein>
<dbReference type="EMBL" id="CM044705">
    <property type="protein sequence ID" value="KAI5661987.1"/>
    <property type="molecule type" value="Genomic_DNA"/>
</dbReference>
<accession>A0ACC0ANG2</accession>
<comment type="caution">
    <text evidence="1">The sequence shown here is derived from an EMBL/GenBank/DDBJ whole genome shotgun (WGS) entry which is preliminary data.</text>
</comment>